<dbReference type="SMART" id="SM00346">
    <property type="entry name" value="HTH_ICLR"/>
    <property type="match status" value="1"/>
</dbReference>
<evidence type="ECO:0000256" key="3">
    <source>
        <dbReference type="ARBA" id="ARBA00023163"/>
    </source>
</evidence>
<gene>
    <name evidence="6" type="ORF">SAMN05216285_0096</name>
</gene>
<name>A0A1I0LXR2_9EURY</name>
<sequence length="255" mass="28286">MENRASDGRSIKSDETLFAIIECLKRTDGAGVTELADRLDLAKSTVHKHLVALERNRYAVKDEGEYRLGLQFFNAGIHVRNGYEVYHAAKERIDRLATETNEAAWLIVHENGMGMFVYGVPSNESFTFDTTIGTWVYLHANSAGKAILSHLSESEVEAVIDRHGLPAQTENTITDRDALFDELEATRDRGYAVNFQEDLRGLHAIAAPIITDGRPVAAVTIAGAANRVTEDRIEADLSERLLEAVDDIELRLVYG</sequence>
<dbReference type="AlphaFoldDB" id="A0A1I0LXR2"/>
<dbReference type="InterPro" id="IPR005471">
    <property type="entry name" value="Tscrpt_reg_IclR_N"/>
</dbReference>
<feature type="domain" description="IclR-ED" evidence="5">
    <location>
        <begin position="71"/>
        <end position="254"/>
    </location>
</feature>
<dbReference type="SUPFAM" id="SSF55781">
    <property type="entry name" value="GAF domain-like"/>
    <property type="match status" value="1"/>
</dbReference>
<reference evidence="7" key="1">
    <citation type="submission" date="2016-10" db="EMBL/GenBank/DDBJ databases">
        <authorList>
            <person name="Varghese N."/>
        </authorList>
    </citation>
    <scope>NUCLEOTIDE SEQUENCE [LARGE SCALE GENOMIC DNA]</scope>
    <source>
        <strain evidence="7">CGMCC 1.12284</strain>
    </source>
</reference>
<dbReference type="InterPro" id="IPR014757">
    <property type="entry name" value="Tscrpt_reg_IclR_C"/>
</dbReference>
<dbReference type="InterPro" id="IPR036388">
    <property type="entry name" value="WH-like_DNA-bd_sf"/>
</dbReference>
<organism evidence="6 7">
    <name type="scientific">Natrinema salifodinae</name>
    <dbReference type="NCBI Taxonomy" id="1202768"/>
    <lineage>
        <taxon>Archaea</taxon>
        <taxon>Methanobacteriati</taxon>
        <taxon>Methanobacteriota</taxon>
        <taxon>Stenosarchaea group</taxon>
        <taxon>Halobacteria</taxon>
        <taxon>Halobacteriales</taxon>
        <taxon>Natrialbaceae</taxon>
        <taxon>Natrinema</taxon>
    </lineage>
</organism>
<dbReference type="Pfam" id="PF09339">
    <property type="entry name" value="HTH_IclR"/>
    <property type="match status" value="1"/>
</dbReference>
<dbReference type="Gene3D" id="1.10.10.10">
    <property type="entry name" value="Winged helix-like DNA-binding domain superfamily/Winged helix DNA-binding domain"/>
    <property type="match status" value="1"/>
</dbReference>
<evidence type="ECO:0000313" key="6">
    <source>
        <dbReference type="EMBL" id="SEV80311.1"/>
    </source>
</evidence>
<dbReference type="PANTHER" id="PTHR30136:SF35">
    <property type="entry name" value="HTH-TYPE TRANSCRIPTIONAL REGULATOR RV1719"/>
    <property type="match status" value="1"/>
</dbReference>
<protein>
    <submittedName>
        <fullName evidence="6">Transcriptional regulator, IclR family</fullName>
    </submittedName>
</protein>
<evidence type="ECO:0000256" key="2">
    <source>
        <dbReference type="ARBA" id="ARBA00023125"/>
    </source>
</evidence>
<keyword evidence="2" id="KW-0238">DNA-binding</keyword>
<proteinExistence type="predicted"/>
<dbReference type="PROSITE" id="PS51078">
    <property type="entry name" value="ICLR_ED"/>
    <property type="match status" value="1"/>
</dbReference>
<keyword evidence="1" id="KW-0805">Transcription regulation</keyword>
<keyword evidence="7" id="KW-1185">Reference proteome</keyword>
<feature type="domain" description="HTH iclR-type" evidence="4">
    <location>
        <begin position="11"/>
        <end position="70"/>
    </location>
</feature>
<keyword evidence="3" id="KW-0804">Transcription</keyword>
<evidence type="ECO:0000259" key="4">
    <source>
        <dbReference type="PROSITE" id="PS51077"/>
    </source>
</evidence>
<dbReference type="Gene3D" id="3.30.450.40">
    <property type="match status" value="1"/>
</dbReference>
<dbReference type="EMBL" id="FOIS01000001">
    <property type="protein sequence ID" value="SEV80311.1"/>
    <property type="molecule type" value="Genomic_DNA"/>
</dbReference>
<dbReference type="InterPro" id="IPR036390">
    <property type="entry name" value="WH_DNA-bd_sf"/>
</dbReference>
<dbReference type="InterPro" id="IPR050707">
    <property type="entry name" value="HTH_MetabolicPath_Reg"/>
</dbReference>
<dbReference type="eggNOG" id="arCOG02798">
    <property type="taxonomic scope" value="Archaea"/>
</dbReference>
<dbReference type="OrthoDB" id="14763at2157"/>
<evidence type="ECO:0000313" key="7">
    <source>
        <dbReference type="Proteomes" id="UP000183275"/>
    </source>
</evidence>
<dbReference type="PANTHER" id="PTHR30136">
    <property type="entry name" value="HELIX-TURN-HELIX TRANSCRIPTIONAL REGULATOR, ICLR FAMILY"/>
    <property type="match status" value="1"/>
</dbReference>
<accession>A0A1I0LXR2</accession>
<evidence type="ECO:0000259" key="5">
    <source>
        <dbReference type="PROSITE" id="PS51078"/>
    </source>
</evidence>
<dbReference type="PROSITE" id="PS51077">
    <property type="entry name" value="HTH_ICLR"/>
    <property type="match status" value="1"/>
</dbReference>
<evidence type="ECO:0000256" key="1">
    <source>
        <dbReference type="ARBA" id="ARBA00023015"/>
    </source>
</evidence>
<dbReference type="InterPro" id="IPR029016">
    <property type="entry name" value="GAF-like_dom_sf"/>
</dbReference>
<dbReference type="GO" id="GO:0003677">
    <property type="term" value="F:DNA binding"/>
    <property type="evidence" value="ECO:0007669"/>
    <property type="project" value="UniProtKB-KW"/>
</dbReference>
<dbReference type="RefSeq" id="WP_049990242.1">
    <property type="nucleotide sequence ID" value="NZ_FOIS01000001.1"/>
</dbReference>
<dbReference type="SUPFAM" id="SSF46785">
    <property type="entry name" value="Winged helix' DNA-binding domain"/>
    <property type="match status" value="1"/>
</dbReference>
<dbReference type="GO" id="GO:0045892">
    <property type="term" value="P:negative regulation of DNA-templated transcription"/>
    <property type="evidence" value="ECO:0007669"/>
    <property type="project" value="TreeGrafter"/>
</dbReference>
<dbReference type="GO" id="GO:0003700">
    <property type="term" value="F:DNA-binding transcription factor activity"/>
    <property type="evidence" value="ECO:0007669"/>
    <property type="project" value="TreeGrafter"/>
</dbReference>
<dbReference type="Proteomes" id="UP000183275">
    <property type="component" value="Unassembled WGS sequence"/>
</dbReference>
<dbReference type="Pfam" id="PF01614">
    <property type="entry name" value="IclR_C"/>
    <property type="match status" value="1"/>
</dbReference>